<sequence>MPVDGNNWQDITGFGGDNNRIALHNIEYIVFLEPDLDIRPLLLLPQRLKRFPRLKLVDHALGFSTQITRGFIDRVVQLKCVRQKAPVEALEHFRVLGVKVDELDMGIMETDTCPINIFEGVISSQCIVGLTW</sequence>
<evidence type="ECO:0000313" key="1">
    <source>
        <dbReference type="EMBL" id="KAJ5186737.1"/>
    </source>
</evidence>
<proteinExistence type="predicted"/>
<organism evidence="1 2">
    <name type="scientific">Penicillium cf. viridicatum</name>
    <dbReference type="NCBI Taxonomy" id="2972119"/>
    <lineage>
        <taxon>Eukaryota</taxon>
        <taxon>Fungi</taxon>
        <taxon>Dikarya</taxon>
        <taxon>Ascomycota</taxon>
        <taxon>Pezizomycotina</taxon>
        <taxon>Eurotiomycetes</taxon>
        <taxon>Eurotiomycetidae</taxon>
        <taxon>Eurotiales</taxon>
        <taxon>Aspergillaceae</taxon>
        <taxon>Penicillium</taxon>
    </lineage>
</organism>
<reference evidence="1" key="2">
    <citation type="journal article" date="2023" name="IMA Fungus">
        <title>Comparative genomic study of the Penicillium genus elucidates a diverse pangenome and 15 lateral gene transfer events.</title>
        <authorList>
            <person name="Petersen C."/>
            <person name="Sorensen T."/>
            <person name="Nielsen M.R."/>
            <person name="Sondergaard T.E."/>
            <person name="Sorensen J.L."/>
            <person name="Fitzpatrick D.A."/>
            <person name="Frisvad J.C."/>
            <person name="Nielsen K.L."/>
        </authorList>
    </citation>
    <scope>NUCLEOTIDE SEQUENCE</scope>
    <source>
        <strain evidence="1">IBT 20477</strain>
    </source>
</reference>
<dbReference type="AlphaFoldDB" id="A0A9W9IZ11"/>
<accession>A0A9W9IZ11</accession>
<dbReference type="EMBL" id="JAPQKQ010000008">
    <property type="protein sequence ID" value="KAJ5186737.1"/>
    <property type="molecule type" value="Genomic_DNA"/>
</dbReference>
<name>A0A9W9IZ11_9EURO</name>
<dbReference type="OrthoDB" id="10585281at2759"/>
<protein>
    <submittedName>
        <fullName evidence="1">Uncharacterized protein</fullName>
    </submittedName>
</protein>
<keyword evidence="2" id="KW-1185">Reference proteome</keyword>
<gene>
    <name evidence="1" type="ORF">N7449_011501</name>
</gene>
<dbReference type="Proteomes" id="UP001150942">
    <property type="component" value="Unassembled WGS sequence"/>
</dbReference>
<evidence type="ECO:0000313" key="2">
    <source>
        <dbReference type="Proteomes" id="UP001150942"/>
    </source>
</evidence>
<reference evidence="1" key="1">
    <citation type="submission" date="2022-11" db="EMBL/GenBank/DDBJ databases">
        <authorList>
            <person name="Petersen C."/>
        </authorList>
    </citation>
    <scope>NUCLEOTIDE SEQUENCE</scope>
    <source>
        <strain evidence="1">IBT 20477</strain>
    </source>
</reference>
<comment type="caution">
    <text evidence="1">The sequence shown here is derived from an EMBL/GenBank/DDBJ whole genome shotgun (WGS) entry which is preliminary data.</text>
</comment>